<keyword evidence="5" id="KW-0479">Metal-binding</keyword>
<feature type="transmembrane region" description="Helical" evidence="7">
    <location>
        <begin position="302"/>
        <end position="325"/>
    </location>
</feature>
<dbReference type="InterPro" id="IPR004254">
    <property type="entry name" value="AdipoR/HlyIII-related"/>
</dbReference>
<evidence type="ECO:0000256" key="6">
    <source>
        <dbReference type="SAM" id="MobiDB-lite"/>
    </source>
</evidence>
<feature type="compositionally biased region" description="Basic residues" evidence="6">
    <location>
        <begin position="43"/>
        <end position="53"/>
    </location>
</feature>
<keyword evidence="9" id="KW-1185">Reference proteome</keyword>
<feature type="transmembrane region" description="Helical" evidence="7">
    <location>
        <begin position="428"/>
        <end position="450"/>
    </location>
</feature>
<feature type="region of interest" description="Disordered" evidence="6">
    <location>
        <begin position="20"/>
        <end position="53"/>
    </location>
</feature>
<dbReference type="GO" id="GO:0006882">
    <property type="term" value="P:intracellular zinc ion homeostasis"/>
    <property type="evidence" value="ECO:0007669"/>
    <property type="project" value="TreeGrafter"/>
</dbReference>
<evidence type="ECO:0000256" key="2">
    <source>
        <dbReference type="ARBA" id="ARBA00022692"/>
    </source>
</evidence>
<evidence type="ECO:0000256" key="1">
    <source>
        <dbReference type="ARBA" id="ARBA00004141"/>
    </source>
</evidence>
<feature type="binding site" evidence="5">
    <location>
        <position position="323"/>
    </location>
    <ligand>
        <name>Zn(2+)</name>
        <dbReference type="ChEBI" id="CHEBI:29105"/>
    </ligand>
</feature>
<keyword evidence="2 7" id="KW-0812">Transmembrane</keyword>
<organism evidence="8 9">
    <name type="scientific">Lepraria neglecta</name>
    <dbReference type="NCBI Taxonomy" id="209136"/>
    <lineage>
        <taxon>Eukaryota</taxon>
        <taxon>Fungi</taxon>
        <taxon>Dikarya</taxon>
        <taxon>Ascomycota</taxon>
        <taxon>Pezizomycotina</taxon>
        <taxon>Lecanoromycetes</taxon>
        <taxon>OSLEUM clade</taxon>
        <taxon>Lecanoromycetidae</taxon>
        <taxon>Lecanorales</taxon>
        <taxon>Lecanorineae</taxon>
        <taxon>Stereocaulaceae</taxon>
        <taxon>Lepraria</taxon>
    </lineage>
</organism>
<comment type="subcellular location">
    <subcellularLocation>
        <location evidence="1">Membrane</location>
        <topology evidence="1">Multi-pass membrane protein</topology>
    </subcellularLocation>
</comment>
<dbReference type="EMBL" id="JASNWA010000003">
    <property type="protein sequence ID" value="KAK3178268.1"/>
    <property type="molecule type" value="Genomic_DNA"/>
</dbReference>
<evidence type="ECO:0008006" key="10">
    <source>
        <dbReference type="Google" id="ProtNLM"/>
    </source>
</evidence>
<dbReference type="GO" id="GO:0016020">
    <property type="term" value="C:membrane"/>
    <property type="evidence" value="ECO:0007669"/>
    <property type="project" value="UniProtKB-SubCell"/>
</dbReference>
<feature type="transmembrane region" description="Helical" evidence="7">
    <location>
        <begin position="370"/>
        <end position="391"/>
    </location>
</feature>
<dbReference type="Pfam" id="PF03006">
    <property type="entry name" value="HlyIII"/>
    <property type="match status" value="1"/>
</dbReference>
<feature type="transmembrane region" description="Helical" evidence="7">
    <location>
        <begin position="397"/>
        <end position="416"/>
    </location>
</feature>
<proteinExistence type="predicted"/>
<keyword evidence="3 7" id="KW-1133">Transmembrane helix</keyword>
<feature type="binding site" evidence="5">
    <location>
        <position position="468"/>
    </location>
    <ligand>
        <name>Zn(2+)</name>
        <dbReference type="ChEBI" id="CHEBI:29105"/>
    </ligand>
</feature>
<evidence type="ECO:0000256" key="7">
    <source>
        <dbReference type="SAM" id="Phobius"/>
    </source>
</evidence>
<dbReference type="AlphaFoldDB" id="A0AAD9ZIB0"/>
<accession>A0AAD9ZIB0</accession>
<feature type="transmembrane region" description="Helical" evidence="7">
    <location>
        <begin position="345"/>
        <end position="363"/>
    </location>
</feature>
<evidence type="ECO:0000313" key="8">
    <source>
        <dbReference type="EMBL" id="KAK3178268.1"/>
    </source>
</evidence>
<evidence type="ECO:0000256" key="4">
    <source>
        <dbReference type="ARBA" id="ARBA00023136"/>
    </source>
</evidence>
<keyword evidence="4 7" id="KW-0472">Membrane</keyword>
<reference evidence="8" key="1">
    <citation type="submission" date="2022-11" db="EMBL/GenBank/DDBJ databases">
        <title>Chromosomal genome sequence assembly and mating type (MAT) locus characterization of the leprose asexual lichenized fungus Lepraria neglecta (Nyl.) Erichsen.</title>
        <authorList>
            <person name="Allen J.L."/>
            <person name="Pfeffer B."/>
        </authorList>
    </citation>
    <scope>NUCLEOTIDE SEQUENCE</scope>
    <source>
        <strain evidence="8">Allen 5258</strain>
    </source>
</reference>
<dbReference type="GO" id="GO:0038023">
    <property type="term" value="F:signaling receptor activity"/>
    <property type="evidence" value="ECO:0007669"/>
    <property type="project" value="TreeGrafter"/>
</dbReference>
<sequence>MSSLSTQTLLMDCSTPSLALESHDDTPMAQTTGALRPGSSQSQRRRHSSYHPWRRHSHDLDADAVFVKVDLFISELERRLDWIENYGNLKLDTTINRAYFTLDAVRDSCSHVSGELIGAGRRRARILVNTIESRYNGALPTRETLEAKAQAGIRLMEGFLSELETRALAVRDSGFSEIIDGGWRVAEEGYGKAKEVVDEGLEKARRAKELLKESIDHAIKRAKEQRLITYEDLPHPWRVNPHITKGYRFSESTVDCIKSAFNFSNETVNIWSHAVGLVIVLSIAFYFYPSSVNFSQSTKTDVFFAAAFFFAACKCLVCSCMWHTMSSISEQTLMERFACVDYTGISLLIAASIMTTEYTAFYCEPVSRWIYILTTATLGVGGVILPWHPFFNRADMNWFRVAFYVSLAATGFAPVFQLSWTRSAEWAWMFYAPIGKSITVYLVGALIYASQVPERWLHGWFDYAGGSHNIWHLAVLGGILFHYLAMQSFFSVAFERGQRECGYGHLMRCYVVGNDHQLKS</sequence>
<feature type="transmembrane region" description="Helical" evidence="7">
    <location>
        <begin position="270"/>
        <end position="290"/>
    </location>
</feature>
<evidence type="ECO:0000256" key="5">
    <source>
        <dbReference type="PIRSR" id="PIRSR604254-1"/>
    </source>
</evidence>
<evidence type="ECO:0000313" key="9">
    <source>
        <dbReference type="Proteomes" id="UP001276659"/>
    </source>
</evidence>
<feature type="binding site" evidence="5">
    <location>
        <position position="472"/>
    </location>
    <ligand>
        <name>Zn(2+)</name>
        <dbReference type="ChEBI" id="CHEBI:29105"/>
    </ligand>
</feature>
<dbReference type="GO" id="GO:0046872">
    <property type="term" value="F:metal ion binding"/>
    <property type="evidence" value="ECO:0007669"/>
    <property type="project" value="UniProtKB-KW"/>
</dbReference>
<protein>
    <recommendedName>
        <fullName evidence="10">HlyIII-domain-containing protein</fullName>
    </recommendedName>
</protein>
<gene>
    <name evidence="8" type="ORF">OEA41_000401</name>
</gene>
<evidence type="ECO:0000256" key="3">
    <source>
        <dbReference type="ARBA" id="ARBA00022989"/>
    </source>
</evidence>
<keyword evidence="5" id="KW-0862">Zinc</keyword>
<dbReference type="PANTHER" id="PTHR20855">
    <property type="entry name" value="ADIPOR/PROGESTIN RECEPTOR-RELATED"/>
    <property type="match status" value="1"/>
</dbReference>
<dbReference type="PANTHER" id="PTHR20855:SF97">
    <property type="entry name" value="ADIPOR-LIKE RECEPTOR IZH3-RELATED"/>
    <property type="match status" value="1"/>
</dbReference>
<name>A0AAD9ZIB0_9LECA</name>
<feature type="transmembrane region" description="Helical" evidence="7">
    <location>
        <begin position="470"/>
        <end position="490"/>
    </location>
</feature>
<comment type="caution">
    <text evidence="8">The sequence shown here is derived from an EMBL/GenBank/DDBJ whole genome shotgun (WGS) entry which is preliminary data.</text>
</comment>
<dbReference type="Proteomes" id="UP001276659">
    <property type="component" value="Unassembled WGS sequence"/>
</dbReference>